<gene>
    <name evidence="1" type="ORF">PtA15_12A343</name>
</gene>
<evidence type="ECO:0000313" key="2">
    <source>
        <dbReference type="Proteomes" id="UP001164743"/>
    </source>
</evidence>
<name>A0ABY7D0G2_9BASI</name>
<protein>
    <submittedName>
        <fullName evidence="1">Uncharacterized protein</fullName>
    </submittedName>
</protein>
<proteinExistence type="predicted"/>
<reference evidence="1" key="1">
    <citation type="submission" date="2022-10" db="EMBL/GenBank/DDBJ databases">
        <title>Puccinia triticina Genome sequencing and assembly.</title>
        <authorList>
            <person name="Li C."/>
        </authorList>
    </citation>
    <scope>NUCLEOTIDE SEQUENCE</scope>
    <source>
        <strain evidence="1">Pt15</strain>
    </source>
</reference>
<accession>A0ABY7D0G2</accession>
<organism evidence="1 2">
    <name type="scientific">Puccinia triticina</name>
    <dbReference type="NCBI Taxonomy" id="208348"/>
    <lineage>
        <taxon>Eukaryota</taxon>
        <taxon>Fungi</taxon>
        <taxon>Dikarya</taxon>
        <taxon>Basidiomycota</taxon>
        <taxon>Pucciniomycotina</taxon>
        <taxon>Pucciniomycetes</taxon>
        <taxon>Pucciniales</taxon>
        <taxon>Pucciniaceae</taxon>
        <taxon>Puccinia</taxon>
    </lineage>
</organism>
<evidence type="ECO:0000313" key="1">
    <source>
        <dbReference type="EMBL" id="WAQ90354.1"/>
    </source>
</evidence>
<sequence length="113" mass="12501">MFPRVGGPRSSPFSVTANCVKAAYLLTPDGLDPRRGGETLELLGTRSEVVFFLALSLVTSRPCPIFLFSLSISPCPPSLSAFDLRRSGAFFNPHHRKRKETYVPPVFPPFFLT</sequence>
<keyword evidence="2" id="KW-1185">Reference proteome</keyword>
<dbReference type="EMBL" id="CP110432">
    <property type="protein sequence ID" value="WAQ90354.1"/>
    <property type="molecule type" value="Genomic_DNA"/>
</dbReference>
<dbReference type="GeneID" id="77802837"/>
<dbReference type="RefSeq" id="XP_053025909.1">
    <property type="nucleotide sequence ID" value="XM_053161942.1"/>
</dbReference>
<dbReference type="Proteomes" id="UP001164743">
    <property type="component" value="Chromosome 12A"/>
</dbReference>